<dbReference type="InterPro" id="IPR020846">
    <property type="entry name" value="MFS_dom"/>
</dbReference>
<keyword evidence="2 6" id="KW-0812">Transmembrane</keyword>
<dbReference type="Proteomes" id="UP001295740">
    <property type="component" value="Unassembled WGS sequence"/>
</dbReference>
<protein>
    <submittedName>
        <fullName evidence="8">Uu.00g111460.m01.CDS01</fullName>
    </submittedName>
</protein>
<organism evidence="8 9">
    <name type="scientific">Anthostomella pinea</name>
    <dbReference type="NCBI Taxonomy" id="933095"/>
    <lineage>
        <taxon>Eukaryota</taxon>
        <taxon>Fungi</taxon>
        <taxon>Dikarya</taxon>
        <taxon>Ascomycota</taxon>
        <taxon>Pezizomycotina</taxon>
        <taxon>Sordariomycetes</taxon>
        <taxon>Xylariomycetidae</taxon>
        <taxon>Xylariales</taxon>
        <taxon>Xylariaceae</taxon>
        <taxon>Anthostomella</taxon>
    </lineage>
</organism>
<evidence type="ECO:0000256" key="2">
    <source>
        <dbReference type="ARBA" id="ARBA00022692"/>
    </source>
</evidence>
<evidence type="ECO:0000313" key="9">
    <source>
        <dbReference type="Proteomes" id="UP001295740"/>
    </source>
</evidence>
<evidence type="ECO:0000256" key="6">
    <source>
        <dbReference type="SAM" id="Phobius"/>
    </source>
</evidence>
<dbReference type="SUPFAM" id="SSF103473">
    <property type="entry name" value="MFS general substrate transporter"/>
    <property type="match status" value="1"/>
</dbReference>
<feature type="domain" description="Major facilitator superfamily (MFS) profile" evidence="7">
    <location>
        <begin position="60"/>
        <end position="205"/>
    </location>
</feature>
<evidence type="ECO:0000259" key="7">
    <source>
        <dbReference type="PROSITE" id="PS50850"/>
    </source>
</evidence>
<dbReference type="PROSITE" id="PS50850">
    <property type="entry name" value="MFS"/>
    <property type="match status" value="1"/>
</dbReference>
<dbReference type="InterPro" id="IPR011701">
    <property type="entry name" value="MFS"/>
</dbReference>
<dbReference type="PANTHER" id="PTHR23502:SF151">
    <property type="entry name" value="MAJOR FACILITATOR SUPERFAMILY (MFS) PROFILE DOMAIN-CONTAINING PROTEIN"/>
    <property type="match status" value="1"/>
</dbReference>
<dbReference type="Pfam" id="PF07690">
    <property type="entry name" value="MFS_1"/>
    <property type="match status" value="1"/>
</dbReference>
<keyword evidence="4 6" id="KW-0472">Membrane</keyword>
<feature type="transmembrane region" description="Helical" evidence="6">
    <location>
        <begin position="91"/>
        <end position="113"/>
    </location>
</feature>
<dbReference type="GO" id="GO:0022857">
    <property type="term" value="F:transmembrane transporter activity"/>
    <property type="evidence" value="ECO:0007669"/>
    <property type="project" value="InterPro"/>
</dbReference>
<feature type="transmembrane region" description="Helical" evidence="6">
    <location>
        <begin position="125"/>
        <end position="143"/>
    </location>
</feature>
<keyword evidence="3 6" id="KW-1133">Transmembrane helix</keyword>
<accession>A0AAI8VF42</accession>
<keyword evidence="9" id="KW-1185">Reference proteome</keyword>
<dbReference type="PANTHER" id="PTHR23502">
    <property type="entry name" value="MAJOR FACILITATOR SUPERFAMILY"/>
    <property type="match status" value="1"/>
</dbReference>
<evidence type="ECO:0000313" key="8">
    <source>
        <dbReference type="EMBL" id="CAJ2503752.1"/>
    </source>
</evidence>
<evidence type="ECO:0000256" key="5">
    <source>
        <dbReference type="SAM" id="MobiDB-lite"/>
    </source>
</evidence>
<feature type="compositionally biased region" description="Basic and acidic residues" evidence="5">
    <location>
        <begin position="1"/>
        <end position="10"/>
    </location>
</feature>
<evidence type="ECO:0000256" key="4">
    <source>
        <dbReference type="ARBA" id="ARBA00023136"/>
    </source>
</evidence>
<proteinExistence type="predicted"/>
<name>A0AAI8VF42_9PEZI</name>
<dbReference type="Gene3D" id="1.20.1720.10">
    <property type="entry name" value="Multidrug resistance protein D"/>
    <property type="match status" value="1"/>
</dbReference>
<dbReference type="GO" id="GO:0005886">
    <property type="term" value="C:plasma membrane"/>
    <property type="evidence" value="ECO:0007669"/>
    <property type="project" value="TreeGrafter"/>
</dbReference>
<sequence length="205" mass="21942">MTSTVAKDDLGVEIAPQPSSWERPPSQGSPMTVGDDQESPQHEPSTRPYTIFTKRHKRLLIAIIGVTSLVSPLTANIYLPLLPLLQAQYHASAQAINLTLTLYVVVAAVMPAFFAPAADANGRRVVALVTCVIYTVGSLGLTMNDAARKSYTVLLLIRAVQALGASASASITYGVISDVCIPAERGTMVGPPSALRISAWFWDRH</sequence>
<feature type="transmembrane region" description="Helical" evidence="6">
    <location>
        <begin position="59"/>
        <end position="79"/>
    </location>
</feature>
<evidence type="ECO:0000256" key="1">
    <source>
        <dbReference type="ARBA" id="ARBA00004141"/>
    </source>
</evidence>
<feature type="region of interest" description="Disordered" evidence="5">
    <location>
        <begin position="1"/>
        <end position="47"/>
    </location>
</feature>
<dbReference type="InterPro" id="IPR036259">
    <property type="entry name" value="MFS_trans_sf"/>
</dbReference>
<comment type="caution">
    <text evidence="8">The sequence shown here is derived from an EMBL/GenBank/DDBJ whole genome shotgun (WGS) entry which is preliminary data.</text>
</comment>
<dbReference type="AlphaFoldDB" id="A0AAI8VF42"/>
<gene>
    <name evidence="8" type="ORF">KHLLAP_LOCUS4220</name>
</gene>
<comment type="subcellular location">
    <subcellularLocation>
        <location evidence="1">Membrane</location>
        <topology evidence="1">Multi-pass membrane protein</topology>
    </subcellularLocation>
</comment>
<reference evidence="8" key="1">
    <citation type="submission" date="2023-10" db="EMBL/GenBank/DDBJ databases">
        <authorList>
            <person name="Hackl T."/>
        </authorList>
    </citation>
    <scope>NUCLEOTIDE SEQUENCE</scope>
</reference>
<feature type="transmembrane region" description="Helical" evidence="6">
    <location>
        <begin position="155"/>
        <end position="176"/>
    </location>
</feature>
<evidence type="ECO:0000256" key="3">
    <source>
        <dbReference type="ARBA" id="ARBA00022989"/>
    </source>
</evidence>
<dbReference type="EMBL" id="CAUWAG010000006">
    <property type="protein sequence ID" value="CAJ2503752.1"/>
    <property type="molecule type" value="Genomic_DNA"/>
</dbReference>